<dbReference type="AlphaFoldDB" id="A0A150FSF9"/>
<dbReference type="Proteomes" id="UP000092605">
    <property type="component" value="Unassembled WGS sequence"/>
</dbReference>
<dbReference type="PANTHER" id="PTHR10443:SF12">
    <property type="entry name" value="DIPEPTIDASE"/>
    <property type="match status" value="1"/>
</dbReference>
<proteinExistence type="predicted"/>
<dbReference type="Pfam" id="PF01244">
    <property type="entry name" value="Peptidase_M19"/>
    <property type="match status" value="1"/>
</dbReference>
<dbReference type="RefSeq" id="WP_066071616.1">
    <property type="nucleotide sequence ID" value="NZ_FRBG01000004.1"/>
</dbReference>
<evidence type="ECO:0000313" key="2">
    <source>
        <dbReference type="EMBL" id="SHK70757.1"/>
    </source>
</evidence>
<evidence type="ECO:0000313" key="3">
    <source>
        <dbReference type="Proteomes" id="UP000092605"/>
    </source>
</evidence>
<dbReference type="Gene3D" id="3.20.20.140">
    <property type="entry name" value="Metal-dependent hydrolases"/>
    <property type="match status" value="1"/>
</dbReference>
<dbReference type="PROSITE" id="PS51365">
    <property type="entry name" value="RENAL_DIPEPTIDASE_2"/>
    <property type="match status" value="1"/>
</dbReference>
<dbReference type="EC" id="3.4.13.19" evidence="1"/>
<keyword evidence="1" id="KW-0378">Hydrolase</keyword>
<dbReference type="SUPFAM" id="SSF51556">
    <property type="entry name" value="Metallo-dependent hydrolases"/>
    <property type="match status" value="1"/>
</dbReference>
<reference evidence="1 3" key="1">
    <citation type="submission" date="2016-02" db="EMBL/GenBank/DDBJ databases">
        <title>Draft genome sequence for Clostridium paradoxum JW-YL-7.</title>
        <authorList>
            <person name="Utturkar S.M."/>
            <person name="Lancaster A."/>
            <person name="Poole F.L."/>
            <person name="Adams M.W."/>
            <person name="Brown S.D."/>
        </authorList>
    </citation>
    <scope>NUCLEOTIDE SEQUENCE [LARGE SCALE GENOMIC DNA]</scope>
    <source>
        <strain evidence="1 3">JW-YL-7</strain>
    </source>
</reference>
<keyword evidence="4" id="KW-1185">Reference proteome</keyword>
<dbReference type="EMBL" id="FRBG01000004">
    <property type="protein sequence ID" value="SHK70757.1"/>
    <property type="molecule type" value="Genomic_DNA"/>
</dbReference>
<organism evidence="1 3">
    <name type="scientific">Alkalithermobacter thermoalcaliphilus JW-YL-7 = DSM 7308</name>
    <dbReference type="NCBI Taxonomy" id="1121328"/>
    <lineage>
        <taxon>Bacteria</taxon>
        <taxon>Bacillati</taxon>
        <taxon>Bacillota</taxon>
        <taxon>Clostridia</taxon>
        <taxon>Peptostreptococcales</taxon>
        <taxon>Tepidibacteraceae</taxon>
        <taxon>Alkalithermobacter</taxon>
    </lineage>
</organism>
<keyword evidence="1" id="KW-0645">Protease</keyword>
<dbReference type="EMBL" id="LSFY01000001">
    <property type="protein sequence ID" value="KXZ40557.1"/>
    <property type="molecule type" value="Genomic_DNA"/>
</dbReference>
<evidence type="ECO:0000313" key="1">
    <source>
        <dbReference type="EMBL" id="KXZ40557.1"/>
    </source>
</evidence>
<dbReference type="PANTHER" id="PTHR10443">
    <property type="entry name" value="MICROSOMAL DIPEPTIDASE"/>
    <property type="match status" value="1"/>
</dbReference>
<keyword evidence="1" id="KW-0224">Dipeptidase</keyword>
<evidence type="ECO:0000313" key="4">
    <source>
        <dbReference type="Proteomes" id="UP000323392"/>
    </source>
</evidence>
<dbReference type="GO" id="GO:0070573">
    <property type="term" value="F:metallodipeptidase activity"/>
    <property type="evidence" value="ECO:0007669"/>
    <property type="project" value="InterPro"/>
</dbReference>
<accession>A0A150FSF9</accession>
<sequence>MRIFDAHCDIFTDIIQKRDIGIKNVLPKHIDNFKKGNVFGSIFVVWTEEEYSFSQKRSLDILKAGVEEIKLCSKDMTITKSYKEILSAIDEGKIFAILGLEGISFIKDKIDYIYDLYNLGIRHISLTWNEENLLATGALGSKDRGVTRLGIEAINIIESLGIILDVSHLNEKSFWDVYKYAKKPFIASHSNVYNLCKNGRNLKDDQIKAIKDVGGVIGINAWPSFVDEKNACIEKVVDHIEYVIDLIGLDYVGLGFDFCEFKSPKEILISNFYDHSYSQSIIDILRKRGHKDDEIRKIAYQNFLRVLKEILV</sequence>
<name>A0A150FSF9_CLOPD</name>
<dbReference type="PATRIC" id="fig|1121328.3.peg.1643"/>
<dbReference type="STRING" id="1121328.JWYL7_1632"/>
<dbReference type="Proteomes" id="UP000323392">
    <property type="component" value="Unassembled WGS sequence"/>
</dbReference>
<comment type="caution">
    <text evidence="1">The sequence shown here is derived from an EMBL/GenBank/DDBJ whole genome shotgun (WGS) entry which is preliminary data.</text>
</comment>
<dbReference type="InterPro" id="IPR008257">
    <property type="entry name" value="Pept_M19"/>
</dbReference>
<dbReference type="InterPro" id="IPR032466">
    <property type="entry name" value="Metal_Hydrolase"/>
</dbReference>
<protein>
    <submittedName>
        <fullName evidence="1">Membrane dipeptidase</fullName>
        <ecNumber evidence="1">3.4.13.19</ecNumber>
    </submittedName>
</protein>
<reference evidence="2 4" key="2">
    <citation type="submission" date="2016-11" db="EMBL/GenBank/DDBJ databases">
        <authorList>
            <person name="Varghese N."/>
            <person name="Submissions S."/>
        </authorList>
    </citation>
    <scope>NUCLEOTIDE SEQUENCE [LARGE SCALE GENOMIC DNA]</scope>
    <source>
        <strain evidence="2 4">DSM 7308</strain>
    </source>
</reference>
<gene>
    <name evidence="1" type="ORF">JWYL7_1632</name>
    <name evidence="2" type="ORF">SAMN05661008_00745</name>
</gene>
<dbReference type="GO" id="GO:0006508">
    <property type="term" value="P:proteolysis"/>
    <property type="evidence" value="ECO:0007669"/>
    <property type="project" value="InterPro"/>
</dbReference>